<feature type="domain" description="VOC" evidence="1">
    <location>
        <begin position="144"/>
        <end position="258"/>
    </location>
</feature>
<reference evidence="2" key="1">
    <citation type="journal article" date="2014" name="Int. J. Syst. Evol. Microbiol.">
        <title>Complete genome sequence of Corynebacterium casei LMG S-19264T (=DSM 44701T), isolated from a smear-ripened cheese.</title>
        <authorList>
            <consortium name="US DOE Joint Genome Institute (JGI-PGF)"/>
            <person name="Walter F."/>
            <person name="Albersmeier A."/>
            <person name="Kalinowski J."/>
            <person name="Ruckert C."/>
        </authorList>
    </citation>
    <scope>NUCLEOTIDE SEQUENCE</scope>
    <source>
        <strain evidence="2">JCM 5069</strain>
    </source>
</reference>
<dbReference type="PROSITE" id="PS51819">
    <property type="entry name" value="VOC"/>
    <property type="match status" value="1"/>
</dbReference>
<accession>A0A919L850</accession>
<keyword evidence="3" id="KW-1185">Reference proteome</keyword>
<dbReference type="InterPro" id="IPR029068">
    <property type="entry name" value="Glyas_Bleomycin-R_OHBP_Dase"/>
</dbReference>
<keyword evidence="2" id="KW-0223">Dioxygenase</keyword>
<dbReference type="Pfam" id="PF00903">
    <property type="entry name" value="Glyoxalase"/>
    <property type="match status" value="1"/>
</dbReference>
<reference evidence="2" key="2">
    <citation type="submission" date="2020-09" db="EMBL/GenBank/DDBJ databases">
        <authorList>
            <person name="Sun Q."/>
            <person name="Ohkuma M."/>
        </authorList>
    </citation>
    <scope>NUCLEOTIDE SEQUENCE</scope>
    <source>
        <strain evidence="2">JCM 5069</strain>
    </source>
</reference>
<dbReference type="Proteomes" id="UP000603708">
    <property type="component" value="Unassembled WGS sequence"/>
</dbReference>
<keyword evidence="2" id="KW-0560">Oxidoreductase</keyword>
<organism evidence="2 3">
    <name type="scientific">Streptomyces sulfonofaciens</name>
    <dbReference type="NCBI Taxonomy" id="68272"/>
    <lineage>
        <taxon>Bacteria</taxon>
        <taxon>Bacillati</taxon>
        <taxon>Actinomycetota</taxon>
        <taxon>Actinomycetes</taxon>
        <taxon>Kitasatosporales</taxon>
        <taxon>Streptomycetaceae</taxon>
        <taxon>Streptomyces</taxon>
    </lineage>
</organism>
<comment type="caution">
    <text evidence="2">The sequence shown here is derived from an EMBL/GenBank/DDBJ whole genome shotgun (WGS) entry which is preliminary data.</text>
</comment>
<dbReference type="RefSeq" id="WP_189938053.1">
    <property type="nucleotide sequence ID" value="NZ_BNCD01000028.1"/>
</dbReference>
<gene>
    <name evidence="2" type="ORF">GCM10018793_63190</name>
</gene>
<dbReference type="Gene3D" id="3.10.180.10">
    <property type="entry name" value="2,3-Dihydroxybiphenyl 1,2-Dioxygenase, domain 1"/>
    <property type="match status" value="1"/>
</dbReference>
<dbReference type="InterPro" id="IPR037523">
    <property type="entry name" value="VOC_core"/>
</dbReference>
<sequence length="307" mass="33532">MPLHMLTSLTIGVPDVGAARVYYREFGLADAGGGWLATRDGGRQLRFETAPFRRLLAMEMAVDDPDDIARISSRLDAIDVVAERDASSVTAPEPVTGVHVTARVTPRLTQAPVPAPVYNGPGAPARAGTRAPAILRSGRVVPRRLGHVVIGSPDPGVSQRFFTDGFGLEVSDQVRDAASFMRCSTDHHNVLVQRAPVTFLHHTSWQVDDVDEVGRGATAMLEGHPERHVWGLGRHHIGSNFFWYLRDPAGTFAEYCSDLDCVVDDELWDARVWEEDKGLYRWGPPPPPSFVNPEDLAARMTGAHTAG</sequence>
<dbReference type="GO" id="GO:0051213">
    <property type="term" value="F:dioxygenase activity"/>
    <property type="evidence" value="ECO:0007669"/>
    <property type="project" value="UniProtKB-KW"/>
</dbReference>
<evidence type="ECO:0000313" key="2">
    <source>
        <dbReference type="EMBL" id="GHH87433.1"/>
    </source>
</evidence>
<dbReference type="AlphaFoldDB" id="A0A919L850"/>
<dbReference type="SUPFAM" id="SSF54593">
    <property type="entry name" value="Glyoxalase/Bleomycin resistance protein/Dihydroxybiphenyl dioxygenase"/>
    <property type="match status" value="2"/>
</dbReference>
<dbReference type="EMBL" id="BNCD01000028">
    <property type="protein sequence ID" value="GHH87433.1"/>
    <property type="molecule type" value="Genomic_DNA"/>
</dbReference>
<name>A0A919L850_9ACTN</name>
<evidence type="ECO:0000259" key="1">
    <source>
        <dbReference type="PROSITE" id="PS51819"/>
    </source>
</evidence>
<dbReference type="InterPro" id="IPR004360">
    <property type="entry name" value="Glyas_Fos-R_dOase_dom"/>
</dbReference>
<proteinExistence type="predicted"/>
<evidence type="ECO:0000313" key="3">
    <source>
        <dbReference type="Proteomes" id="UP000603708"/>
    </source>
</evidence>
<protein>
    <submittedName>
        <fullName evidence="2">Dioxygenase</fullName>
    </submittedName>
</protein>